<reference evidence="2 3" key="1">
    <citation type="submission" date="2022-02" db="EMBL/GenBank/DDBJ databases">
        <title>Emergence and expansion in Europe of a Vibrio aestuarianus clonal complex pathogenic for oysters.</title>
        <authorList>
            <person name="Mesnil A."/>
            <person name="Travers M.-A."/>
        </authorList>
    </citation>
    <scope>NUCLEOTIDE SEQUENCE [LARGE SCALE GENOMIC DNA]</scope>
    <source>
        <strain evidence="2 3">U17</strain>
    </source>
</reference>
<feature type="transmembrane region" description="Helical" evidence="1">
    <location>
        <begin position="42"/>
        <end position="61"/>
    </location>
</feature>
<proteinExistence type="predicted"/>
<dbReference type="InterPro" id="IPR031709">
    <property type="entry name" value="PutAbiC"/>
</dbReference>
<dbReference type="Proteomes" id="UP001241226">
    <property type="component" value="Chromosome 2"/>
</dbReference>
<protein>
    <submittedName>
        <fullName evidence="2">Phage abortive infection protein</fullName>
    </submittedName>
</protein>
<name>A0ABD7YQQ7_9VIBR</name>
<evidence type="ECO:0000313" key="2">
    <source>
        <dbReference type="EMBL" id="WGK87425.1"/>
    </source>
</evidence>
<keyword evidence="1" id="KW-0472">Membrane</keyword>
<dbReference type="RefSeq" id="WP_261927113.1">
    <property type="nucleotide sequence ID" value="NZ_CALYLG010000247.1"/>
</dbReference>
<evidence type="ECO:0000256" key="1">
    <source>
        <dbReference type="SAM" id="Phobius"/>
    </source>
</evidence>
<keyword evidence="1" id="KW-1133">Transmembrane helix</keyword>
<evidence type="ECO:0000313" key="3">
    <source>
        <dbReference type="Proteomes" id="UP001241226"/>
    </source>
</evidence>
<dbReference type="Pfam" id="PF16872">
    <property type="entry name" value="putAbiC"/>
    <property type="match status" value="1"/>
</dbReference>
<organism evidence="2 3">
    <name type="scientific">Vibrio aestuarianus</name>
    <dbReference type="NCBI Taxonomy" id="28171"/>
    <lineage>
        <taxon>Bacteria</taxon>
        <taxon>Pseudomonadati</taxon>
        <taxon>Pseudomonadota</taxon>
        <taxon>Gammaproteobacteria</taxon>
        <taxon>Vibrionales</taxon>
        <taxon>Vibrionaceae</taxon>
        <taxon>Vibrio</taxon>
    </lineage>
</organism>
<dbReference type="AlphaFoldDB" id="A0ABD7YQQ7"/>
<feature type="transmembrane region" description="Helical" evidence="1">
    <location>
        <begin position="5"/>
        <end position="22"/>
    </location>
</feature>
<accession>A0ABD7YQQ7</accession>
<keyword evidence="1" id="KW-0812">Transmembrane</keyword>
<sequence>MKYKFTITAFSILAVGILLLYVSEFHGGLSESHSVWGEFGSFFGGVLSPIVSILAFIGLLYSMEQTKTQFKQQSEESSFYSLLNFHHSKVSQTIYNDSVGFDAFKAISDEFFKYYEKRCFVMARKQMQEKPDELPYFAYDFLSEVIKKRSPLAEGTEKELVSYYFGLSKDKNELFKGLFDANISNDDNSKIVAIGDTLIRQLSSEERAKIIGSIYNDFYHEYGHRLGHYFRNLYYTLEVADSSNSHEIYAKILRAQLSRYELNLLFYNALSEYSSVKFNKLLVEYGMLNGLYNLDVCYQPEPDDLNEDLAFLGNRNANKQFKSDS</sequence>
<dbReference type="EMBL" id="CP118712">
    <property type="protein sequence ID" value="WGK87425.1"/>
    <property type="molecule type" value="Genomic_DNA"/>
</dbReference>
<gene>
    <name evidence="2" type="ORF">PYE67_15015</name>
</gene>